<accession>A0A3P6RNX1</accession>
<sequence>MSGRASPMYDYDGDILEEDPRYKKMAPPKPVIHRWSSTEWENFEEDSKSRSLTSASKDGENSHFRGFQASLRTYDRIKIFPFYALIPNDHPLRLIC</sequence>
<evidence type="ECO:0000313" key="2">
    <source>
        <dbReference type="EMBL" id="VDK61979.1"/>
    </source>
</evidence>
<keyword evidence="3" id="KW-1185">Reference proteome</keyword>
<organism evidence="2 3">
    <name type="scientific">Anisakis simplex</name>
    <name type="common">Herring worm</name>
    <dbReference type="NCBI Taxonomy" id="6269"/>
    <lineage>
        <taxon>Eukaryota</taxon>
        <taxon>Metazoa</taxon>
        <taxon>Ecdysozoa</taxon>
        <taxon>Nematoda</taxon>
        <taxon>Chromadorea</taxon>
        <taxon>Rhabditida</taxon>
        <taxon>Spirurina</taxon>
        <taxon>Ascaridomorpha</taxon>
        <taxon>Ascaridoidea</taxon>
        <taxon>Anisakidae</taxon>
        <taxon>Anisakis</taxon>
        <taxon>Anisakis simplex complex</taxon>
    </lineage>
</organism>
<dbReference type="Proteomes" id="UP000267096">
    <property type="component" value="Unassembled WGS sequence"/>
</dbReference>
<dbReference type="OrthoDB" id="5803645at2759"/>
<protein>
    <submittedName>
        <fullName evidence="2">Uncharacterized protein</fullName>
    </submittedName>
</protein>
<feature type="region of interest" description="Disordered" evidence="1">
    <location>
        <begin position="40"/>
        <end position="62"/>
    </location>
</feature>
<dbReference type="AlphaFoldDB" id="A0A3P6RNX1"/>
<evidence type="ECO:0000313" key="3">
    <source>
        <dbReference type="Proteomes" id="UP000267096"/>
    </source>
</evidence>
<gene>
    <name evidence="2" type="ORF">ASIM_LOCUS17891</name>
</gene>
<proteinExistence type="predicted"/>
<dbReference type="EMBL" id="UYRR01034716">
    <property type="protein sequence ID" value="VDK61979.1"/>
    <property type="molecule type" value="Genomic_DNA"/>
</dbReference>
<reference evidence="2 3" key="1">
    <citation type="submission" date="2018-11" db="EMBL/GenBank/DDBJ databases">
        <authorList>
            <consortium name="Pathogen Informatics"/>
        </authorList>
    </citation>
    <scope>NUCLEOTIDE SEQUENCE [LARGE SCALE GENOMIC DNA]</scope>
</reference>
<name>A0A3P6RNX1_ANISI</name>
<evidence type="ECO:0000256" key="1">
    <source>
        <dbReference type="SAM" id="MobiDB-lite"/>
    </source>
</evidence>